<dbReference type="Proteomes" id="UP000499080">
    <property type="component" value="Unassembled WGS sequence"/>
</dbReference>
<feature type="region of interest" description="Disordered" evidence="1">
    <location>
        <begin position="70"/>
        <end position="99"/>
    </location>
</feature>
<comment type="caution">
    <text evidence="2">The sequence shown here is derived from an EMBL/GenBank/DDBJ whole genome shotgun (WGS) entry which is preliminary data.</text>
</comment>
<evidence type="ECO:0000313" key="3">
    <source>
        <dbReference type="Proteomes" id="UP000499080"/>
    </source>
</evidence>
<proteinExistence type="predicted"/>
<evidence type="ECO:0000313" key="2">
    <source>
        <dbReference type="EMBL" id="GBN42247.1"/>
    </source>
</evidence>
<accession>A0A4Y2NWB9</accession>
<name>A0A4Y2NWB9_ARAVE</name>
<organism evidence="2 3">
    <name type="scientific">Araneus ventricosus</name>
    <name type="common">Orbweaver spider</name>
    <name type="synonym">Epeira ventricosa</name>
    <dbReference type="NCBI Taxonomy" id="182803"/>
    <lineage>
        <taxon>Eukaryota</taxon>
        <taxon>Metazoa</taxon>
        <taxon>Ecdysozoa</taxon>
        <taxon>Arthropoda</taxon>
        <taxon>Chelicerata</taxon>
        <taxon>Arachnida</taxon>
        <taxon>Araneae</taxon>
        <taxon>Araneomorphae</taxon>
        <taxon>Entelegynae</taxon>
        <taxon>Araneoidea</taxon>
        <taxon>Araneidae</taxon>
        <taxon>Araneus</taxon>
    </lineage>
</organism>
<sequence>MLNSLKQPESQNPHMAFFQGEVPHLNKFDDGEFLEFQMTVLQATANIKEKKGIQPPVVPYHPHHFAVPYQQQTSSIRNPQPSFNPPFSVVGGGDDPRRSAELYQVHEPVYPEEIQSQ</sequence>
<reference evidence="2 3" key="1">
    <citation type="journal article" date="2019" name="Sci. Rep.">
        <title>Orb-weaving spider Araneus ventricosus genome elucidates the spidroin gene catalogue.</title>
        <authorList>
            <person name="Kono N."/>
            <person name="Nakamura H."/>
            <person name="Ohtoshi R."/>
            <person name="Moran D.A.P."/>
            <person name="Shinohara A."/>
            <person name="Yoshida Y."/>
            <person name="Fujiwara M."/>
            <person name="Mori M."/>
            <person name="Tomita M."/>
            <person name="Arakawa K."/>
        </authorList>
    </citation>
    <scope>NUCLEOTIDE SEQUENCE [LARGE SCALE GENOMIC DNA]</scope>
</reference>
<feature type="compositionally biased region" description="Polar residues" evidence="1">
    <location>
        <begin position="70"/>
        <end position="81"/>
    </location>
</feature>
<evidence type="ECO:0000256" key="1">
    <source>
        <dbReference type="SAM" id="MobiDB-lite"/>
    </source>
</evidence>
<gene>
    <name evidence="2" type="ORF">AVEN_185545_1</name>
</gene>
<dbReference type="OrthoDB" id="6159213at2759"/>
<dbReference type="EMBL" id="BGPR01009782">
    <property type="protein sequence ID" value="GBN42247.1"/>
    <property type="molecule type" value="Genomic_DNA"/>
</dbReference>
<protein>
    <submittedName>
        <fullName evidence="2">Uncharacterized protein</fullName>
    </submittedName>
</protein>
<dbReference type="AlphaFoldDB" id="A0A4Y2NWB9"/>
<keyword evidence="3" id="KW-1185">Reference proteome</keyword>